<evidence type="ECO:0000256" key="1">
    <source>
        <dbReference type="SAM" id="MobiDB-lite"/>
    </source>
</evidence>
<reference evidence="2" key="1">
    <citation type="journal article" date="2022" name="bioRxiv">
        <title>Sequencing and chromosome-scale assembly of the giantPleurodeles waltlgenome.</title>
        <authorList>
            <person name="Brown T."/>
            <person name="Elewa A."/>
            <person name="Iarovenko S."/>
            <person name="Subramanian E."/>
            <person name="Araus A.J."/>
            <person name="Petzold A."/>
            <person name="Susuki M."/>
            <person name="Suzuki K.-i.T."/>
            <person name="Hayashi T."/>
            <person name="Toyoda A."/>
            <person name="Oliveira C."/>
            <person name="Osipova E."/>
            <person name="Leigh N.D."/>
            <person name="Simon A."/>
            <person name="Yun M.H."/>
        </authorList>
    </citation>
    <scope>NUCLEOTIDE SEQUENCE</scope>
    <source>
        <strain evidence="2">20211129_DDA</strain>
        <tissue evidence="2">Liver</tissue>
    </source>
</reference>
<accession>A0AAV7MPI0</accession>
<organism evidence="2 3">
    <name type="scientific">Pleurodeles waltl</name>
    <name type="common">Iberian ribbed newt</name>
    <dbReference type="NCBI Taxonomy" id="8319"/>
    <lineage>
        <taxon>Eukaryota</taxon>
        <taxon>Metazoa</taxon>
        <taxon>Chordata</taxon>
        <taxon>Craniata</taxon>
        <taxon>Vertebrata</taxon>
        <taxon>Euteleostomi</taxon>
        <taxon>Amphibia</taxon>
        <taxon>Batrachia</taxon>
        <taxon>Caudata</taxon>
        <taxon>Salamandroidea</taxon>
        <taxon>Salamandridae</taxon>
        <taxon>Pleurodelinae</taxon>
        <taxon>Pleurodeles</taxon>
    </lineage>
</organism>
<evidence type="ECO:0000313" key="3">
    <source>
        <dbReference type="Proteomes" id="UP001066276"/>
    </source>
</evidence>
<feature type="compositionally biased region" description="Basic and acidic residues" evidence="1">
    <location>
        <begin position="98"/>
        <end position="211"/>
    </location>
</feature>
<dbReference type="EMBL" id="JANPWB010000013">
    <property type="protein sequence ID" value="KAJ1105563.1"/>
    <property type="molecule type" value="Genomic_DNA"/>
</dbReference>
<sequence>MRPGARLPQVPQYKIAKEGEEGIAPVIEELLKKGILREVYFKDVCNRASPAAAARHDASDQADASCPRLPVAGATRSERGRGKAVARETGWVSRRGINKREDGTGREEEEQERRAEEKRQETEQEKRAQEEEQERRAQETEQERRAQERRPEEQERRAQEKEQERRAQEKEQERRAQERRPEEQERRAQERETKKKTAGEETAAEERHNASHDPGGSWLTKGSNKNLSNDFLVFGDGVAVKVEPCV</sequence>
<name>A0AAV7MPI0_PLEWA</name>
<proteinExistence type="predicted"/>
<comment type="caution">
    <text evidence="2">The sequence shown here is derived from an EMBL/GenBank/DDBJ whole genome shotgun (WGS) entry which is preliminary data.</text>
</comment>
<gene>
    <name evidence="2" type="ORF">NDU88_002968</name>
</gene>
<feature type="region of interest" description="Disordered" evidence="1">
    <location>
        <begin position="49"/>
        <end position="230"/>
    </location>
</feature>
<feature type="compositionally biased region" description="Polar residues" evidence="1">
    <location>
        <begin position="220"/>
        <end position="229"/>
    </location>
</feature>
<dbReference type="Proteomes" id="UP001066276">
    <property type="component" value="Chromosome 9"/>
</dbReference>
<evidence type="ECO:0000313" key="2">
    <source>
        <dbReference type="EMBL" id="KAJ1105563.1"/>
    </source>
</evidence>
<dbReference type="AlphaFoldDB" id="A0AAV7MPI0"/>
<protein>
    <submittedName>
        <fullName evidence="2">Uncharacterized protein</fullName>
    </submittedName>
</protein>
<keyword evidence="3" id="KW-1185">Reference proteome</keyword>